<dbReference type="InterPro" id="IPR036986">
    <property type="entry name" value="S4_RNA-bd_sf"/>
</dbReference>
<dbReference type="RefSeq" id="WP_119399778.1">
    <property type="nucleotide sequence ID" value="NZ_QWJJ01000012.1"/>
</dbReference>
<dbReference type="EMBL" id="QWJJ01000012">
    <property type="protein sequence ID" value="RII38126.1"/>
    <property type="molecule type" value="Genomic_DNA"/>
</dbReference>
<dbReference type="OrthoDB" id="9797176at2"/>
<name>A0A399J5M9_9RHOB</name>
<dbReference type="Gene3D" id="3.10.290.10">
    <property type="entry name" value="RNA-binding S4 domain"/>
    <property type="match status" value="1"/>
</dbReference>
<dbReference type="CDD" id="cd00165">
    <property type="entry name" value="S4"/>
    <property type="match status" value="1"/>
</dbReference>
<comment type="caution">
    <text evidence="4">The sequence shown here is derived from an EMBL/GenBank/DDBJ whole genome shotgun (WGS) entry which is preliminary data.</text>
</comment>
<dbReference type="AlphaFoldDB" id="A0A399J5M9"/>
<keyword evidence="5" id="KW-1185">Reference proteome</keyword>
<dbReference type="SMART" id="SM00363">
    <property type="entry name" value="S4"/>
    <property type="match status" value="1"/>
</dbReference>
<evidence type="ECO:0000313" key="4">
    <source>
        <dbReference type="EMBL" id="RII38126.1"/>
    </source>
</evidence>
<dbReference type="GO" id="GO:0003723">
    <property type="term" value="F:RNA binding"/>
    <property type="evidence" value="ECO:0007669"/>
    <property type="project" value="UniProtKB-KW"/>
</dbReference>
<dbReference type="Proteomes" id="UP000265848">
    <property type="component" value="Unassembled WGS sequence"/>
</dbReference>
<evidence type="ECO:0000256" key="1">
    <source>
        <dbReference type="PROSITE-ProRule" id="PRU00182"/>
    </source>
</evidence>
<gene>
    <name evidence="4" type="ORF">DL237_14155</name>
</gene>
<feature type="region of interest" description="Disordered" evidence="2">
    <location>
        <begin position="78"/>
        <end position="120"/>
    </location>
</feature>
<keyword evidence="1" id="KW-0694">RNA-binding</keyword>
<dbReference type="InterPro" id="IPR002942">
    <property type="entry name" value="S4_RNA-bd"/>
</dbReference>
<feature type="compositionally biased region" description="Basic and acidic residues" evidence="2">
    <location>
        <begin position="109"/>
        <end position="120"/>
    </location>
</feature>
<evidence type="ECO:0000259" key="3">
    <source>
        <dbReference type="SMART" id="SM00363"/>
    </source>
</evidence>
<dbReference type="Pfam" id="PF01479">
    <property type="entry name" value="S4"/>
    <property type="match status" value="1"/>
</dbReference>
<dbReference type="PROSITE" id="PS50889">
    <property type="entry name" value="S4"/>
    <property type="match status" value="1"/>
</dbReference>
<sequence>MRVDKWLWQARFFKSRSLSAACVSGGHMRINGNHVSKPSANVAVGDVLTFTQADHVRVVRIAALGTRRGPAAEAQTLYEDLTPTDEAEKHVPPIARIEGNSRPTKRDRRKLDLDRRGALE</sequence>
<accession>A0A399J5M9</accession>
<reference evidence="4 5" key="1">
    <citation type="submission" date="2018-08" db="EMBL/GenBank/DDBJ databases">
        <title>Pseudooceanicola sediminis CY03 in the family Rhodobacteracea.</title>
        <authorList>
            <person name="Zhang Y.-J."/>
        </authorList>
    </citation>
    <scope>NUCLEOTIDE SEQUENCE [LARGE SCALE GENOMIC DNA]</scope>
    <source>
        <strain evidence="4 5">CY03</strain>
    </source>
</reference>
<proteinExistence type="predicted"/>
<protein>
    <submittedName>
        <fullName evidence="4">RNA-binding S4 domain-containing protein</fullName>
    </submittedName>
</protein>
<evidence type="ECO:0000313" key="5">
    <source>
        <dbReference type="Proteomes" id="UP000265848"/>
    </source>
</evidence>
<dbReference type="SUPFAM" id="SSF55174">
    <property type="entry name" value="Alpha-L RNA-binding motif"/>
    <property type="match status" value="1"/>
</dbReference>
<organism evidence="4 5">
    <name type="scientific">Pseudooceanicola sediminis</name>
    <dbReference type="NCBI Taxonomy" id="2211117"/>
    <lineage>
        <taxon>Bacteria</taxon>
        <taxon>Pseudomonadati</taxon>
        <taxon>Pseudomonadota</taxon>
        <taxon>Alphaproteobacteria</taxon>
        <taxon>Rhodobacterales</taxon>
        <taxon>Paracoccaceae</taxon>
        <taxon>Pseudooceanicola</taxon>
    </lineage>
</organism>
<evidence type="ECO:0000256" key="2">
    <source>
        <dbReference type="SAM" id="MobiDB-lite"/>
    </source>
</evidence>
<feature type="domain" description="RNA-binding S4" evidence="3">
    <location>
        <begin position="1"/>
        <end position="66"/>
    </location>
</feature>